<dbReference type="AlphaFoldDB" id="A0A507AFD5"/>
<keyword evidence="2" id="KW-0285">Flavoprotein</keyword>
<dbReference type="GO" id="GO:0004497">
    <property type="term" value="F:monooxygenase activity"/>
    <property type="evidence" value="ECO:0007669"/>
    <property type="project" value="UniProtKB-KW"/>
</dbReference>
<evidence type="ECO:0000256" key="1">
    <source>
        <dbReference type="ARBA" id="ARBA00001974"/>
    </source>
</evidence>
<keyword evidence="10" id="KW-1185">Reference proteome</keyword>
<evidence type="ECO:0000256" key="4">
    <source>
        <dbReference type="ARBA" id="ARBA00023002"/>
    </source>
</evidence>
<dbReference type="GO" id="GO:0071949">
    <property type="term" value="F:FAD binding"/>
    <property type="evidence" value="ECO:0007669"/>
    <property type="project" value="InterPro"/>
</dbReference>
<dbReference type="Pfam" id="PF01494">
    <property type="entry name" value="FAD_binding_3"/>
    <property type="match status" value="2"/>
</dbReference>
<evidence type="ECO:0000256" key="2">
    <source>
        <dbReference type="ARBA" id="ARBA00022630"/>
    </source>
</evidence>
<reference evidence="8 10" key="1">
    <citation type="submission" date="2019-06" db="EMBL/GenBank/DDBJ databases">
        <title>Draft genome sequence of the filamentous fungus Phialemoniopsis curvata isolated from diesel fuel.</title>
        <authorList>
            <person name="Varaljay V.A."/>
            <person name="Lyon W.J."/>
            <person name="Crouch A.L."/>
            <person name="Drake C.E."/>
            <person name="Hollomon J.M."/>
            <person name="Nadeau L.J."/>
            <person name="Nunn H.S."/>
            <person name="Stevenson B.S."/>
            <person name="Bojanowski C.L."/>
            <person name="Crookes-Goodson W.J."/>
        </authorList>
    </citation>
    <scope>NUCLEOTIDE SEQUENCE [LARGE SCALE GENOMIC DNA]</scope>
    <source>
        <strain evidence="8 10">D216</strain>
    </source>
</reference>
<keyword evidence="5" id="KW-0503">Monooxygenase</keyword>
<sequence length="452" mass="49830">MVNPAGVANTDRSAGNNNAPLPVLIVGAGSAGLSLAQGLEKNGIRTMVFEKEACDAPPGRRTWAFVAAWSAPILQTLLPAHLWDRIHTAFSDPSMPVKPLDYIPLTNGATGERLTEVPLSNGHRFFRPRFRQLVSEGLDIRFGKELESLSYRDQSVEAHFADGSSVVGRLLVGADGSRSRVRKQLLGPDLAELDRLPFGSIFVNVKYPREQALLLRKHPLFSAMLHPNGSIAPFFIIDAPDPDHPEDWTFMMYISWAMRDDGEAAAYQGMSKRDLLRTAKELSSVFCEPVRSAFAWVPDDANDVYFSTMAQWDPRPPHRSWNNHGGLVTLIGDAAHPMTHRKDASPRKEDKVSSEKTDRWPTLGLTSGAGLNHAIDDAGNLTRLLSAPEGRSQGQLIDSYELEMRARAGKEVELSELNTRMLHDWSQLIKSPFLTNGFAKPKAVAAAPLARI</sequence>
<evidence type="ECO:0000256" key="5">
    <source>
        <dbReference type="ARBA" id="ARBA00023033"/>
    </source>
</evidence>
<accession>A0A507AFD5</accession>
<protein>
    <recommendedName>
        <fullName evidence="7">FAD-binding domain-containing protein</fullName>
    </recommendedName>
</protein>
<proteinExistence type="predicted"/>
<dbReference type="EMBL" id="SKBQ01000007">
    <property type="protein sequence ID" value="TPX08235.1"/>
    <property type="molecule type" value="Genomic_DNA"/>
</dbReference>
<feature type="domain" description="FAD-binding" evidence="7">
    <location>
        <begin position="22"/>
        <end position="59"/>
    </location>
</feature>
<dbReference type="EMBL" id="SKBQ01000007">
    <property type="protein sequence ID" value="TPX08294.1"/>
    <property type="molecule type" value="Genomic_DNA"/>
</dbReference>
<name>A0A507AFD5_9PEZI</name>
<feature type="region of interest" description="Disordered" evidence="6">
    <location>
        <begin position="337"/>
        <end position="363"/>
    </location>
</feature>
<dbReference type="Gene3D" id="3.50.50.60">
    <property type="entry name" value="FAD/NAD(P)-binding domain"/>
    <property type="match status" value="2"/>
</dbReference>
<evidence type="ECO:0000256" key="6">
    <source>
        <dbReference type="SAM" id="MobiDB-lite"/>
    </source>
</evidence>
<dbReference type="InterPro" id="IPR036188">
    <property type="entry name" value="FAD/NAD-bd_sf"/>
</dbReference>
<gene>
    <name evidence="8" type="ORF">E0L32_001810</name>
    <name evidence="9" type="ORF">E0L32_001869</name>
</gene>
<dbReference type="PANTHER" id="PTHR47178:SF3">
    <property type="entry name" value="FAD-BINDING DOMAIN-CONTAINING PROTEIN"/>
    <property type="match status" value="1"/>
</dbReference>
<comment type="caution">
    <text evidence="8">The sequence shown here is derived from an EMBL/GenBank/DDBJ whole genome shotgun (WGS) entry which is preliminary data.</text>
</comment>
<dbReference type="SUPFAM" id="SSF51905">
    <property type="entry name" value="FAD/NAD(P)-binding domain"/>
    <property type="match status" value="1"/>
</dbReference>
<dbReference type="RefSeq" id="XP_030989946.1">
    <property type="nucleotide sequence ID" value="XM_031135930.1"/>
</dbReference>
<evidence type="ECO:0000259" key="7">
    <source>
        <dbReference type="Pfam" id="PF01494"/>
    </source>
</evidence>
<keyword evidence="4" id="KW-0560">Oxidoreductase</keyword>
<keyword evidence="3" id="KW-0274">FAD</keyword>
<dbReference type="OrthoDB" id="47494at2759"/>
<dbReference type="GeneID" id="41969257"/>
<dbReference type="PRINTS" id="PR00420">
    <property type="entry name" value="RNGMNOXGNASE"/>
</dbReference>
<dbReference type="InterPro" id="IPR002938">
    <property type="entry name" value="FAD-bd"/>
</dbReference>
<feature type="domain" description="FAD-binding" evidence="7">
    <location>
        <begin position="133"/>
        <end position="338"/>
    </location>
</feature>
<comment type="cofactor">
    <cofactor evidence="1">
        <name>FAD</name>
        <dbReference type="ChEBI" id="CHEBI:57692"/>
    </cofactor>
</comment>
<evidence type="ECO:0000313" key="9">
    <source>
        <dbReference type="EMBL" id="TPX08294.1"/>
    </source>
</evidence>
<dbReference type="STRING" id="1093900.A0A507AFD5"/>
<dbReference type="Proteomes" id="UP000319257">
    <property type="component" value="Unassembled WGS sequence"/>
</dbReference>
<dbReference type="PANTHER" id="PTHR47178">
    <property type="entry name" value="MONOOXYGENASE, FAD-BINDING"/>
    <property type="match status" value="1"/>
</dbReference>
<evidence type="ECO:0000313" key="10">
    <source>
        <dbReference type="Proteomes" id="UP000319257"/>
    </source>
</evidence>
<feature type="compositionally biased region" description="Basic and acidic residues" evidence="6">
    <location>
        <begin position="340"/>
        <end position="359"/>
    </location>
</feature>
<dbReference type="InParanoid" id="A0A507AFD5"/>
<organism evidence="8 10">
    <name type="scientific">Thyridium curvatum</name>
    <dbReference type="NCBI Taxonomy" id="1093900"/>
    <lineage>
        <taxon>Eukaryota</taxon>
        <taxon>Fungi</taxon>
        <taxon>Dikarya</taxon>
        <taxon>Ascomycota</taxon>
        <taxon>Pezizomycotina</taxon>
        <taxon>Sordariomycetes</taxon>
        <taxon>Sordariomycetidae</taxon>
        <taxon>Thyridiales</taxon>
        <taxon>Thyridiaceae</taxon>
        <taxon>Thyridium</taxon>
    </lineage>
</organism>
<evidence type="ECO:0000313" key="8">
    <source>
        <dbReference type="EMBL" id="TPX08235.1"/>
    </source>
</evidence>
<evidence type="ECO:0000256" key="3">
    <source>
        <dbReference type="ARBA" id="ARBA00022827"/>
    </source>
</evidence>